<name>A0A381S6F1_9ZZZZ</name>
<accession>A0A381S6F1</accession>
<dbReference type="GO" id="GO:0016491">
    <property type="term" value="F:oxidoreductase activity"/>
    <property type="evidence" value="ECO:0007669"/>
    <property type="project" value="TreeGrafter"/>
</dbReference>
<dbReference type="EMBL" id="UINC01002725">
    <property type="protein sequence ID" value="SUZ99665.1"/>
    <property type="molecule type" value="Genomic_DNA"/>
</dbReference>
<dbReference type="Pfam" id="PF13646">
    <property type="entry name" value="HEAT_2"/>
    <property type="match status" value="2"/>
</dbReference>
<dbReference type="PANTHER" id="PTHR12697:SF5">
    <property type="entry name" value="DEOXYHYPUSINE HYDROXYLASE"/>
    <property type="match status" value="1"/>
</dbReference>
<proteinExistence type="predicted"/>
<dbReference type="InterPro" id="IPR021133">
    <property type="entry name" value="HEAT_type_2"/>
</dbReference>
<dbReference type="InterPro" id="IPR011989">
    <property type="entry name" value="ARM-like"/>
</dbReference>
<organism evidence="2">
    <name type="scientific">marine metagenome</name>
    <dbReference type="NCBI Taxonomy" id="408172"/>
    <lineage>
        <taxon>unclassified sequences</taxon>
        <taxon>metagenomes</taxon>
        <taxon>ecological metagenomes</taxon>
    </lineage>
</organism>
<dbReference type="InterPro" id="IPR016024">
    <property type="entry name" value="ARM-type_fold"/>
</dbReference>
<evidence type="ECO:0000256" key="1">
    <source>
        <dbReference type="ARBA" id="ARBA00045876"/>
    </source>
</evidence>
<gene>
    <name evidence="2" type="ORF">METZ01_LOCUS52519</name>
</gene>
<feature type="non-terminal residue" evidence="2">
    <location>
        <position position="1"/>
    </location>
</feature>
<dbReference type="SUPFAM" id="SSF48371">
    <property type="entry name" value="ARM repeat"/>
    <property type="match status" value="1"/>
</dbReference>
<dbReference type="Gene3D" id="1.25.10.10">
    <property type="entry name" value="Leucine-rich Repeat Variant"/>
    <property type="match status" value="2"/>
</dbReference>
<dbReference type="PANTHER" id="PTHR12697">
    <property type="entry name" value="PBS LYASE HEAT-LIKE PROTEIN"/>
    <property type="match status" value="1"/>
</dbReference>
<evidence type="ECO:0000313" key="2">
    <source>
        <dbReference type="EMBL" id="SUZ99665.1"/>
    </source>
</evidence>
<comment type="function">
    <text evidence="1">Catalyzes the hydroxylation of the N(6)-(4-aminobutyl)-L-lysine intermediate produced by deoxyhypusine synthase/DHPS on a critical lysine of the eukaryotic translation initiation factor 5A/eIF-5A. This is the second step of the post-translational modification of that lysine into an unusual amino acid residue named hypusine. Hypusination is unique to mature eIF-5A factor and is essential for its function.</text>
</comment>
<evidence type="ECO:0008006" key="3">
    <source>
        <dbReference type="Google" id="ProtNLM"/>
    </source>
</evidence>
<dbReference type="PROSITE" id="PS50077">
    <property type="entry name" value="HEAT_REPEAT"/>
    <property type="match status" value="1"/>
</dbReference>
<dbReference type="AlphaFoldDB" id="A0A381S6F1"/>
<sequence length="351" mass="39123">VSWRDRFSELKDSVDEWRDGSVDRGFDSQVEKHLTTLKSGSEQERAAAIKALLVQVQAAERWREPIVKALLGTLPEQPAQAQLAIIEALLELRELLPERQDDFFSAIQETLDSPHREVRLRVVKLWTSLSISSERRRDETIPDLFELLDDDDKDVRYATQEALGHVLHKAPAQALPKLREALKHRDWRVRYHAIVLLTTFAGKQPQAAVKLAPAVVAALKSSDRVQERAAECVGVLGRHSPQAVAGAVPMLVKGLRSNSSELRKACATALGRIGNKDALVVMQAVPHLARALKNEDWYIHIEILKALGYIGANKPALVKPHLELIRNRTKTGADFNICQTAKWALRKAGGS</sequence>
<protein>
    <recommendedName>
        <fullName evidence="3">TOG domain-containing protein</fullName>
    </recommendedName>
</protein>
<reference evidence="2" key="1">
    <citation type="submission" date="2018-05" db="EMBL/GenBank/DDBJ databases">
        <authorList>
            <person name="Lanie J.A."/>
            <person name="Ng W.-L."/>
            <person name="Kazmierczak K.M."/>
            <person name="Andrzejewski T.M."/>
            <person name="Davidsen T.M."/>
            <person name="Wayne K.J."/>
            <person name="Tettelin H."/>
            <person name="Glass J.I."/>
            <person name="Rusch D."/>
            <person name="Podicherti R."/>
            <person name="Tsui H.-C.T."/>
            <person name="Winkler M.E."/>
        </authorList>
    </citation>
    <scope>NUCLEOTIDE SEQUENCE</scope>
</reference>